<dbReference type="EMBL" id="KZ613854">
    <property type="protein sequence ID" value="PMD55691.1"/>
    <property type="molecule type" value="Genomic_DNA"/>
</dbReference>
<reference evidence="1 2" key="1">
    <citation type="submission" date="2016-04" db="EMBL/GenBank/DDBJ databases">
        <title>A degradative enzymes factory behind the ericoid mycorrhizal symbiosis.</title>
        <authorList>
            <consortium name="DOE Joint Genome Institute"/>
            <person name="Martino E."/>
            <person name="Morin E."/>
            <person name="Grelet G."/>
            <person name="Kuo A."/>
            <person name="Kohler A."/>
            <person name="Daghino S."/>
            <person name="Barry K."/>
            <person name="Choi C."/>
            <person name="Cichocki N."/>
            <person name="Clum A."/>
            <person name="Copeland A."/>
            <person name="Hainaut M."/>
            <person name="Haridas S."/>
            <person name="Labutti K."/>
            <person name="Lindquist E."/>
            <person name="Lipzen A."/>
            <person name="Khouja H.-R."/>
            <person name="Murat C."/>
            <person name="Ohm R."/>
            <person name="Olson A."/>
            <person name="Spatafora J."/>
            <person name="Veneault-Fourrey C."/>
            <person name="Henrissat B."/>
            <person name="Grigoriev I."/>
            <person name="Martin F."/>
            <person name="Perotto S."/>
        </authorList>
    </citation>
    <scope>NUCLEOTIDE SEQUENCE [LARGE SCALE GENOMIC DNA]</scope>
    <source>
        <strain evidence="1 2">E</strain>
    </source>
</reference>
<name>A0A2J6SY45_9HELO</name>
<sequence>MRAIALWILYSSYHHNSSASPYHQILLFGISKSYSEKKKSFVNSRPLTLHTPYICFESSSMCQGSYKWYASGCGHSGGYGLLRCARPNCTSPKVPKVCETGVRRKCRIGGSIPYPVREAKS</sequence>
<proteinExistence type="predicted"/>
<dbReference type="RefSeq" id="XP_024732595.1">
    <property type="nucleotide sequence ID" value="XM_024888695.1"/>
</dbReference>
<dbReference type="Proteomes" id="UP000235371">
    <property type="component" value="Unassembled WGS sequence"/>
</dbReference>
<protein>
    <submittedName>
        <fullName evidence="1">Uncharacterized protein</fullName>
    </submittedName>
</protein>
<organism evidence="1 2">
    <name type="scientific">Hyaloscypha bicolor E</name>
    <dbReference type="NCBI Taxonomy" id="1095630"/>
    <lineage>
        <taxon>Eukaryota</taxon>
        <taxon>Fungi</taxon>
        <taxon>Dikarya</taxon>
        <taxon>Ascomycota</taxon>
        <taxon>Pezizomycotina</taxon>
        <taxon>Leotiomycetes</taxon>
        <taxon>Helotiales</taxon>
        <taxon>Hyaloscyphaceae</taxon>
        <taxon>Hyaloscypha</taxon>
        <taxon>Hyaloscypha bicolor</taxon>
    </lineage>
</organism>
<keyword evidence="2" id="KW-1185">Reference proteome</keyword>
<evidence type="ECO:0000313" key="1">
    <source>
        <dbReference type="EMBL" id="PMD55691.1"/>
    </source>
</evidence>
<dbReference type="AlphaFoldDB" id="A0A2J6SY45"/>
<evidence type="ECO:0000313" key="2">
    <source>
        <dbReference type="Proteomes" id="UP000235371"/>
    </source>
</evidence>
<dbReference type="InParanoid" id="A0A2J6SY45"/>
<dbReference type="GeneID" id="36596771"/>
<gene>
    <name evidence="1" type="ORF">K444DRAFT_76892</name>
</gene>
<accession>A0A2J6SY45</accession>